<keyword evidence="4" id="KW-0812">Transmembrane</keyword>
<keyword evidence="4" id="KW-0472">Membrane</keyword>
<evidence type="ECO:0000256" key="2">
    <source>
        <dbReference type="ARBA" id="ARBA00022705"/>
    </source>
</evidence>
<dbReference type="Gene3D" id="2.40.50.430">
    <property type="match status" value="1"/>
</dbReference>
<evidence type="ECO:0000256" key="4">
    <source>
        <dbReference type="SAM" id="Phobius"/>
    </source>
</evidence>
<feature type="region of interest" description="Disordered" evidence="3">
    <location>
        <begin position="1"/>
        <end position="37"/>
    </location>
</feature>
<feature type="compositionally biased region" description="Acidic residues" evidence="3">
    <location>
        <begin position="9"/>
        <end position="20"/>
    </location>
</feature>
<feature type="compositionally biased region" description="Basic and acidic residues" evidence="3">
    <location>
        <begin position="21"/>
        <end position="37"/>
    </location>
</feature>
<reference evidence="6" key="1">
    <citation type="submission" date="2021-01" db="EMBL/GenBank/DDBJ databases">
        <authorList>
            <person name="Corre E."/>
            <person name="Pelletier E."/>
            <person name="Niang G."/>
            <person name="Scheremetjew M."/>
            <person name="Finn R."/>
            <person name="Kale V."/>
            <person name="Holt S."/>
            <person name="Cochrane G."/>
            <person name="Meng A."/>
            <person name="Brown T."/>
            <person name="Cohen L."/>
        </authorList>
    </citation>
    <scope>NUCLEOTIDE SEQUENCE</scope>
    <source>
        <strain evidence="6">GSBS06</strain>
    </source>
</reference>
<dbReference type="AlphaFoldDB" id="A0A7S3LN41"/>
<gene>
    <name evidence="6" type="ORF">ASTO00021_LOCUS6692</name>
</gene>
<comment type="similarity">
    <text evidence="1">Belongs to the DNA polymerase delta/II small subunit family.</text>
</comment>
<dbReference type="PANTHER" id="PTHR10416">
    <property type="entry name" value="DNA POLYMERASE DELTA SUBUNIT 2"/>
    <property type="match status" value="1"/>
</dbReference>
<organism evidence="6">
    <name type="scientific">Aplanochytrium stocchinoi</name>
    <dbReference type="NCBI Taxonomy" id="215587"/>
    <lineage>
        <taxon>Eukaryota</taxon>
        <taxon>Sar</taxon>
        <taxon>Stramenopiles</taxon>
        <taxon>Bigyra</taxon>
        <taxon>Labyrinthulomycetes</taxon>
        <taxon>Thraustochytrida</taxon>
        <taxon>Thraustochytriidae</taxon>
        <taxon>Aplanochytrium</taxon>
    </lineage>
</organism>
<dbReference type="InterPro" id="IPR024826">
    <property type="entry name" value="DNA_pol_delta/II_ssu"/>
</dbReference>
<evidence type="ECO:0000259" key="5">
    <source>
        <dbReference type="Pfam" id="PF18018"/>
    </source>
</evidence>
<keyword evidence="2" id="KW-0235">DNA replication</keyword>
<evidence type="ECO:0000256" key="3">
    <source>
        <dbReference type="SAM" id="MobiDB-lite"/>
    </source>
</evidence>
<feature type="domain" description="DNA polymerase delta subunit OB-fold" evidence="5">
    <location>
        <begin position="2"/>
        <end position="91"/>
    </location>
</feature>
<dbReference type="EMBL" id="HBIN01009003">
    <property type="protein sequence ID" value="CAE0436433.1"/>
    <property type="molecule type" value="Transcribed_RNA"/>
</dbReference>
<sequence>MKPSVLDEFAQEFDGLDENDKENKEKGQENRGANEKQFENFCGPTDKLILEDESGRMTLCDLDESVVNSLVTGVVLAVQGTLNNDGEFSVDKENGICFPATPLQPQRELKSPSSSKFVLLVSGLEVGSSTGNPMRFQLLTDYLTGHIGLGSIKHQNLQKVYICIYSCILLLLFYSCKQYLFTFYQFDVHICMLRISFELSLQAIA</sequence>
<keyword evidence="4" id="KW-1133">Transmembrane helix</keyword>
<dbReference type="Pfam" id="PF18018">
    <property type="entry name" value="DNA_pol_D_N"/>
    <property type="match status" value="1"/>
</dbReference>
<dbReference type="InterPro" id="IPR040663">
    <property type="entry name" value="DNA_pol_D_N"/>
</dbReference>
<dbReference type="GO" id="GO:0006271">
    <property type="term" value="P:DNA strand elongation involved in DNA replication"/>
    <property type="evidence" value="ECO:0007669"/>
    <property type="project" value="TreeGrafter"/>
</dbReference>
<dbReference type="PANTHER" id="PTHR10416:SF0">
    <property type="entry name" value="DNA POLYMERASE DELTA SUBUNIT 2"/>
    <property type="match status" value="1"/>
</dbReference>
<feature type="transmembrane region" description="Helical" evidence="4">
    <location>
        <begin position="160"/>
        <end position="180"/>
    </location>
</feature>
<name>A0A7S3LN41_9STRA</name>
<accession>A0A7S3LN41</accession>
<proteinExistence type="inferred from homology"/>
<dbReference type="GO" id="GO:0043625">
    <property type="term" value="C:delta DNA polymerase complex"/>
    <property type="evidence" value="ECO:0007669"/>
    <property type="project" value="TreeGrafter"/>
</dbReference>
<dbReference type="Gene3D" id="3.60.21.50">
    <property type="match status" value="1"/>
</dbReference>
<evidence type="ECO:0000313" key="6">
    <source>
        <dbReference type="EMBL" id="CAE0436433.1"/>
    </source>
</evidence>
<protein>
    <recommendedName>
        <fullName evidence="5">DNA polymerase delta subunit OB-fold domain-containing protein</fullName>
    </recommendedName>
</protein>
<evidence type="ECO:0000256" key="1">
    <source>
        <dbReference type="ARBA" id="ARBA00006035"/>
    </source>
</evidence>